<dbReference type="Pfam" id="PF07647">
    <property type="entry name" value="SAM_2"/>
    <property type="match status" value="1"/>
</dbReference>
<dbReference type="PANTHER" id="PTHR20843:SF0">
    <property type="entry name" value="PROTEIN AVEUGLE"/>
    <property type="match status" value="1"/>
</dbReference>
<protein>
    <recommendedName>
        <fullName evidence="1">SAM domain-containing protein</fullName>
    </recommendedName>
</protein>
<organism evidence="2 3">
    <name type="scientific">Hippocampus comes</name>
    <name type="common">Tiger tail seahorse</name>
    <dbReference type="NCBI Taxonomy" id="109280"/>
    <lineage>
        <taxon>Eukaryota</taxon>
        <taxon>Metazoa</taxon>
        <taxon>Chordata</taxon>
        <taxon>Craniata</taxon>
        <taxon>Vertebrata</taxon>
        <taxon>Euteleostomi</taxon>
        <taxon>Actinopterygii</taxon>
        <taxon>Neopterygii</taxon>
        <taxon>Teleostei</taxon>
        <taxon>Neoteleostei</taxon>
        <taxon>Acanthomorphata</taxon>
        <taxon>Syngnathiaria</taxon>
        <taxon>Syngnathiformes</taxon>
        <taxon>Syngnathoidei</taxon>
        <taxon>Syngnathidae</taxon>
        <taxon>Hippocampus</taxon>
    </lineage>
</organism>
<dbReference type="GO" id="GO:0009898">
    <property type="term" value="C:cytoplasmic side of plasma membrane"/>
    <property type="evidence" value="ECO:0007669"/>
    <property type="project" value="TreeGrafter"/>
</dbReference>
<keyword evidence="3" id="KW-1185">Reference proteome</keyword>
<reference evidence="2" key="2">
    <citation type="submission" date="2025-09" db="UniProtKB">
        <authorList>
            <consortium name="Ensembl"/>
        </authorList>
    </citation>
    <scope>IDENTIFICATION</scope>
</reference>
<dbReference type="Gene3D" id="1.10.150.50">
    <property type="entry name" value="Transcription Factor, Ets-1"/>
    <property type="match status" value="1"/>
</dbReference>
<dbReference type="AlphaFoldDB" id="A0A3Q2ZCP9"/>
<name>A0A3Q2ZCP9_HIPCM</name>
<evidence type="ECO:0000313" key="2">
    <source>
        <dbReference type="Ensembl" id="ENSHCOP00000023968.1"/>
    </source>
</evidence>
<feature type="domain" description="SAM" evidence="1">
    <location>
        <begin position="121"/>
        <end position="187"/>
    </location>
</feature>
<dbReference type="InterPro" id="IPR052268">
    <property type="entry name" value="SAM_domain-containing_protein"/>
</dbReference>
<evidence type="ECO:0000313" key="3">
    <source>
        <dbReference type="Proteomes" id="UP000264820"/>
    </source>
</evidence>
<sequence>MFSVYANEPSVTVASPLINTRNDIPTFHCKGHINNLAGFFSPLGGFVVANITFSSQERQRISLLVSLHVVPCQPILPSHPRLTYFNNDVFCLLACSLFVGAGGIADAVVMAMEASKRVSSWSVQDVLEWIEKCYPSLVGVLHKAVMKHAISGRALLRLREHHLHLLGVDSEDQQQEMLQDLLLLRVQEEVGELDDICSGELAYE</sequence>
<dbReference type="SUPFAM" id="SSF47769">
    <property type="entry name" value="SAM/Pointed domain"/>
    <property type="match status" value="1"/>
</dbReference>
<dbReference type="Ensembl" id="ENSHCOT00000026146.1">
    <property type="protein sequence ID" value="ENSHCOP00000023968.1"/>
    <property type="gene ID" value="ENSHCOG00000012926.1"/>
</dbReference>
<evidence type="ECO:0000259" key="1">
    <source>
        <dbReference type="PROSITE" id="PS50105"/>
    </source>
</evidence>
<dbReference type="PANTHER" id="PTHR20843">
    <property type="entry name" value="STERILE ALPHA MOTIF DOMAIN CONTAINING PROTEIN 10"/>
    <property type="match status" value="1"/>
</dbReference>
<accession>A0A3Q2ZCP9</accession>
<proteinExistence type="predicted"/>
<dbReference type="Proteomes" id="UP000264820">
    <property type="component" value="Unplaced"/>
</dbReference>
<dbReference type="GO" id="GO:0007169">
    <property type="term" value="P:cell surface receptor protein tyrosine kinase signaling pathway"/>
    <property type="evidence" value="ECO:0007669"/>
    <property type="project" value="TreeGrafter"/>
</dbReference>
<dbReference type="InterPro" id="IPR013761">
    <property type="entry name" value="SAM/pointed_sf"/>
</dbReference>
<reference evidence="2" key="1">
    <citation type="submission" date="2025-08" db="UniProtKB">
        <authorList>
            <consortium name="Ensembl"/>
        </authorList>
    </citation>
    <scope>IDENTIFICATION</scope>
</reference>
<dbReference type="InterPro" id="IPR001660">
    <property type="entry name" value="SAM"/>
</dbReference>
<dbReference type="PROSITE" id="PS50105">
    <property type="entry name" value="SAM_DOMAIN"/>
    <property type="match status" value="1"/>
</dbReference>
<dbReference type="GeneTree" id="ENSGT00940000177410"/>